<comment type="caution">
    <text evidence="1">The sequence shown here is derived from an EMBL/GenBank/DDBJ whole genome shotgun (WGS) entry which is preliminary data.</text>
</comment>
<protein>
    <recommendedName>
        <fullName evidence="3">PqqD family protein</fullName>
    </recommendedName>
</protein>
<dbReference type="InterPro" id="IPR041881">
    <property type="entry name" value="PqqD_sf"/>
</dbReference>
<sequence>MPELRPARTVRATLTDHGAMLLDLRGRGRWYVLGPSGARWWYHLTHGATTDEAADRVAAHYGVDPERVRADMRALAVQLRARRLLRPTGLRRLKR</sequence>
<evidence type="ECO:0000313" key="2">
    <source>
        <dbReference type="Proteomes" id="UP001500443"/>
    </source>
</evidence>
<organism evidence="1 2">
    <name type="scientific">Streptomyces synnematoformans</name>
    <dbReference type="NCBI Taxonomy" id="415721"/>
    <lineage>
        <taxon>Bacteria</taxon>
        <taxon>Bacillati</taxon>
        <taxon>Actinomycetota</taxon>
        <taxon>Actinomycetes</taxon>
        <taxon>Kitasatosporales</taxon>
        <taxon>Streptomycetaceae</taxon>
        <taxon>Streptomyces</taxon>
    </lineage>
</organism>
<dbReference type="Pfam" id="PF05402">
    <property type="entry name" value="PqqD"/>
    <property type="match status" value="1"/>
</dbReference>
<gene>
    <name evidence="1" type="ORF">GCM10009802_10100</name>
</gene>
<dbReference type="InterPro" id="IPR008792">
    <property type="entry name" value="PQQD"/>
</dbReference>
<proteinExistence type="predicted"/>
<dbReference type="Proteomes" id="UP001500443">
    <property type="component" value="Unassembled WGS sequence"/>
</dbReference>
<dbReference type="RefSeq" id="WP_344288271.1">
    <property type="nucleotide sequence ID" value="NZ_BAAAPF010000014.1"/>
</dbReference>
<accession>A0ABP5J7D7</accession>
<reference evidence="2" key="1">
    <citation type="journal article" date="2019" name="Int. J. Syst. Evol. Microbiol.">
        <title>The Global Catalogue of Microorganisms (GCM) 10K type strain sequencing project: providing services to taxonomists for standard genome sequencing and annotation.</title>
        <authorList>
            <consortium name="The Broad Institute Genomics Platform"/>
            <consortium name="The Broad Institute Genome Sequencing Center for Infectious Disease"/>
            <person name="Wu L."/>
            <person name="Ma J."/>
        </authorList>
    </citation>
    <scope>NUCLEOTIDE SEQUENCE [LARGE SCALE GENOMIC DNA]</scope>
    <source>
        <strain evidence="2">JCM 15481</strain>
    </source>
</reference>
<evidence type="ECO:0000313" key="1">
    <source>
        <dbReference type="EMBL" id="GAA2112117.1"/>
    </source>
</evidence>
<name>A0ABP5J7D7_9ACTN</name>
<dbReference type="EMBL" id="BAAAPF010000014">
    <property type="protein sequence ID" value="GAA2112117.1"/>
    <property type="molecule type" value="Genomic_DNA"/>
</dbReference>
<evidence type="ECO:0008006" key="3">
    <source>
        <dbReference type="Google" id="ProtNLM"/>
    </source>
</evidence>
<dbReference type="Gene3D" id="1.10.10.1150">
    <property type="entry name" value="Coenzyme PQQ synthesis protein D (PqqD)"/>
    <property type="match status" value="1"/>
</dbReference>
<keyword evidence="2" id="KW-1185">Reference proteome</keyword>